<gene>
    <name evidence="2" type="ORF">PF004_g29594</name>
    <name evidence="1" type="ORF">PF010_g16268</name>
</gene>
<accession>A0A6G0KS28</accession>
<protein>
    <submittedName>
        <fullName evidence="1">Uncharacterized protein</fullName>
    </submittedName>
</protein>
<reference evidence="3 4" key="1">
    <citation type="submission" date="2018-09" db="EMBL/GenBank/DDBJ databases">
        <title>Genomic investigation of the strawberry pathogen Phytophthora fragariae indicates pathogenicity is determined by transcriptional variation in three key races.</title>
        <authorList>
            <person name="Adams T.M."/>
            <person name="Armitage A.D."/>
            <person name="Sobczyk M.K."/>
            <person name="Bates H.J."/>
            <person name="Dunwell J.M."/>
            <person name="Nellist C.F."/>
            <person name="Harrison R.J."/>
        </authorList>
    </citation>
    <scope>NUCLEOTIDE SEQUENCE [LARGE SCALE GENOMIC DNA]</scope>
    <source>
        <strain evidence="2 3">BC-23</strain>
        <strain evidence="1 4">ONT-3</strain>
    </source>
</reference>
<dbReference type="EMBL" id="QXFX01001103">
    <property type="protein sequence ID" value="KAE9096670.1"/>
    <property type="molecule type" value="Genomic_DNA"/>
</dbReference>
<evidence type="ECO:0000313" key="1">
    <source>
        <dbReference type="EMBL" id="KAE9096670.1"/>
    </source>
</evidence>
<dbReference type="AlphaFoldDB" id="A0A6G0KS28"/>
<proteinExistence type="predicted"/>
<evidence type="ECO:0000313" key="3">
    <source>
        <dbReference type="Proteomes" id="UP000476176"/>
    </source>
</evidence>
<evidence type="ECO:0000313" key="4">
    <source>
        <dbReference type="Proteomes" id="UP000488956"/>
    </source>
</evidence>
<dbReference type="EMBL" id="QXGC01005485">
    <property type="protein sequence ID" value="KAE9165144.1"/>
    <property type="molecule type" value="Genomic_DNA"/>
</dbReference>
<name>A0A6G0KS28_9STRA</name>
<comment type="caution">
    <text evidence="1">The sequence shown here is derived from an EMBL/GenBank/DDBJ whole genome shotgun (WGS) entry which is preliminary data.</text>
</comment>
<dbReference type="Proteomes" id="UP000488956">
    <property type="component" value="Unassembled WGS sequence"/>
</dbReference>
<sequence>MLPGLRLLPVLLPGLPLLPFLLPGLLFLPFCGRGGGSSQFCIYDSDEETSTGSVGITHPWVSSAQTRRVRILPTSSLA</sequence>
<evidence type="ECO:0000313" key="2">
    <source>
        <dbReference type="EMBL" id="KAE9165144.1"/>
    </source>
</evidence>
<organism evidence="1 4">
    <name type="scientific">Phytophthora fragariae</name>
    <dbReference type="NCBI Taxonomy" id="53985"/>
    <lineage>
        <taxon>Eukaryota</taxon>
        <taxon>Sar</taxon>
        <taxon>Stramenopiles</taxon>
        <taxon>Oomycota</taxon>
        <taxon>Peronosporomycetes</taxon>
        <taxon>Peronosporales</taxon>
        <taxon>Peronosporaceae</taxon>
        <taxon>Phytophthora</taxon>
    </lineage>
</organism>
<dbReference type="Proteomes" id="UP000476176">
    <property type="component" value="Unassembled WGS sequence"/>
</dbReference>